<organism evidence="9 10">
    <name type="scientific">Thermaerobacter marianensis (strain ATCC 700841 / DSM 12885 / JCM 10246 / 7p75a)</name>
    <dbReference type="NCBI Taxonomy" id="644966"/>
    <lineage>
        <taxon>Bacteria</taxon>
        <taxon>Bacillati</taxon>
        <taxon>Bacillota</taxon>
        <taxon>Clostridia</taxon>
        <taxon>Eubacteriales</taxon>
        <taxon>Clostridiales Family XVII. Incertae Sedis</taxon>
        <taxon>Thermaerobacter</taxon>
    </lineage>
</organism>
<dbReference type="CDD" id="cd06261">
    <property type="entry name" value="TM_PBP2"/>
    <property type="match status" value="1"/>
</dbReference>
<dbReference type="Gene3D" id="1.10.3720.10">
    <property type="entry name" value="MetI-like"/>
    <property type="match status" value="1"/>
</dbReference>
<dbReference type="InterPro" id="IPR035906">
    <property type="entry name" value="MetI-like_sf"/>
</dbReference>
<dbReference type="PANTHER" id="PTHR43744:SF6">
    <property type="entry name" value="ABC TRANSPORTER PERMEASE PROTEIN YESQ-RELATED"/>
    <property type="match status" value="1"/>
</dbReference>
<gene>
    <name evidence="9" type="ordered locus">Tmar_1532</name>
</gene>
<proteinExistence type="inferred from homology"/>
<comment type="subcellular location">
    <subcellularLocation>
        <location evidence="1 7">Cell membrane</location>
        <topology evidence="1 7">Multi-pass membrane protein</topology>
    </subcellularLocation>
</comment>
<evidence type="ECO:0000256" key="4">
    <source>
        <dbReference type="ARBA" id="ARBA00022692"/>
    </source>
</evidence>
<evidence type="ECO:0000313" key="10">
    <source>
        <dbReference type="Proteomes" id="UP000008915"/>
    </source>
</evidence>
<evidence type="ECO:0000259" key="8">
    <source>
        <dbReference type="PROSITE" id="PS50928"/>
    </source>
</evidence>
<evidence type="ECO:0000256" key="7">
    <source>
        <dbReference type="RuleBase" id="RU363032"/>
    </source>
</evidence>
<dbReference type="EMBL" id="CP002344">
    <property type="protein sequence ID" value="ADU51643.1"/>
    <property type="molecule type" value="Genomic_DNA"/>
</dbReference>
<keyword evidence="3" id="KW-1003">Cell membrane</keyword>
<evidence type="ECO:0000256" key="6">
    <source>
        <dbReference type="ARBA" id="ARBA00023136"/>
    </source>
</evidence>
<feature type="domain" description="ABC transmembrane type-1" evidence="8">
    <location>
        <begin position="49"/>
        <end position="245"/>
    </location>
</feature>
<dbReference type="Pfam" id="PF00528">
    <property type="entry name" value="BPD_transp_1"/>
    <property type="match status" value="1"/>
</dbReference>
<evidence type="ECO:0000256" key="1">
    <source>
        <dbReference type="ARBA" id="ARBA00004651"/>
    </source>
</evidence>
<feature type="transmembrane region" description="Helical" evidence="7">
    <location>
        <begin position="161"/>
        <end position="182"/>
    </location>
</feature>
<dbReference type="PANTHER" id="PTHR43744">
    <property type="entry name" value="ABC TRANSPORTER PERMEASE PROTEIN MG189-RELATED-RELATED"/>
    <property type="match status" value="1"/>
</dbReference>
<dbReference type="OrthoDB" id="153186at2"/>
<reference evidence="10" key="2">
    <citation type="journal article" date="2010" name="Stand. Genomic Sci.">
        <title>Complete genome sequence of Thermaerobacter marianensis type strain (7p75aT).</title>
        <authorList>
            <person name="Han C."/>
            <person name="Gu W."/>
            <person name="Zhang X."/>
            <person name="Lapidus A."/>
            <person name="Nolan M."/>
            <person name="Copeland A."/>
            <person name="Lucas S."/>
            <person name="Glavina Del Rio T."/>
            <person name="Tice H."/>
            <person name="Cheng J."/>
            <person name="Tapia R."/>
            <person name="Goodwin L."/>
            <person name="Pitluck S."/>
            <person name="Pagani I."/>
            <person name="Ivanova N."/>
            <person name="Mavromatis K."/>
            <person name="Mikhailova N."/>
            <person name="Pati A."/>
            <person name="Chen A."/>
            <person name="Palaniappan K."/>
            <person name="Land M."/>
            <person name="Hauser L."/>
            <person name="Chang Y."/>
            <person name="Jeffries C."/>
            <person name="Schneider S."/>
            <person name="Rohde M."/>
            <person name="Goker M."/>
            <person name="Pukall R."/>
            <person name="Woyke T."/>
            <person name="Bristow J."/>
            <person name="Eisen J."/>
            <person name="Markowitz V."/>
            <person name="Hugenholtz P."/>
            <person name="Kyrpides N."/>
            <person name="Klenk H."/>
            <person name="Detter J."/>
        </authorList>
    </citation>
    <scope>NUCLEOTIDE SEQUENCE [LARGE SCALE GENOMIC DNA]</scope>
    <source>
        <strain evidence="10">ATCC 700841 / DSM 12885 / JCM 10246 / 7p75a</strain>
    </source>
</reference>
<keyword evidence="4 7" id="KW-0812">Transmembrane</keyword>
<accession>E6SGQ9</accession>
<evidence type="ECO:0000256" key="3">
    <source>
        <dbReference type="ARBA" id="ARBA00022475"/>
    </source>
</evidence>
<evidence type="ECO:0000313" key="9">
    <source>
        <dbReference type="EMBL" id="ADU51643.1"/>
    </source>
</evidence>
<evidence type="ECO:0000256" key="5">
    <source>
        <dbReference type="ARBA" id="ARBA00022989"/>
    </source>
</evidence>
<keyword evidence="6 7" id="KW-0472">Membrane</keyword>
<dbReference type="AlphaFoldDB" id="E6SGQ9"/>
<dbReference type="InterPro" id="IPR000515">
    <property type="entry name" value="MetI-like"/>
</dbReference>
<dbReference type="KEGG" id="tmr:Tmar_1532"/>
<dbReference type="GO" id="GO:0055085">
    <property type="term" value="P:transmembrane transport"/>
    <property type="evidence" value="ECO:0007669"/>
    <property type="project" value="InterPro"/>
</dbReference>
<sequence>MLVPLLWMISTSLKGRDQLYVYPPQWIPSPVRWENYVEVWTTLPFARFFLNSLFITILATVAEVASVAVVAYGFARFNFRGRHFLFMLMLSTMMLPSVIGMIPTFLIWRELGRLDTFTPLTAPAWFAWGPASVFMLRQFLLSVPRDFEDAAVLDGAGPLQMLRHVVLPMVRPALLVIALLAFQGNWTNFMAPLLYLNTPDKFPVTLGLKFLETSLGPGSEAPMWNLMMVVSLLVALPILVLYALAQRAFIEGIRLGGTKG</sequence>
<feature type="transmembrane region" description="Helical" evidence="7">
    <location>
        <begin position="120"/>
        <end position="140"/>
    </location>
</feature>
<keyword evidence="5 7" id="KW-1133">Transmembrane helix</keyword>
<dbReference type="Proteomes" id="UP000008915">
    <property type="component" value="Chromosome"/>
</dbReference>
<keyword evidence="2 7" id="KW-0813">Transport</keyword>
<dbReference type="PROSITE" id="PS50928">
    <property type="entry name" value="ABC_TM1"/>
    <property type="match status" value="1"/>
</dbReference>
<dbReference type="GO" id="GO:0005886">
    <property type="term" value="C:plasma membrane"/>
    <property type="evidence" value="ECO:0007669"/>
    <property type="project" value="UniProtKB-SubCell"/>
</dbReference>
<feature type="transmembrane region" description="Helical" evidence="7">
    <location>
        <begin position="84"/>
        <end position="108"/>
    </location>
</feature>
<comment type="similarity">
    <text evidence="7">Belongs to the binding-protein-dependent transport system permease family.</text>
</comment>
<dbReference type="eggNOG" id="COG0395">
    <property type="taxonomic scope" value="Bacteria"/>
</dbReference>
<reference evidence="9 10" key="1">
    <citation type="journal article" date="2010" name="Stand. Genomic Sci.">
        <title>Complete genome sequence of Thermaerobacter marianensis type strain (7p75a).</title>
        <authorList>
            <person name="Han C."/>
            <person name="Gu W."/>
            <person name="Zhang X."/>
            <person name="Lapidus A."/>
            <person name="Nolan M."/>
            <person name="Copeland A."/>
            <person name="Lucas S."/>
            <person name="Del Rio T.G."/>
            <person name="Tice H."/>
            <person name="Cheng J.F."/>
            <person name="Tapia R."/>
            <person name="Goodwin L."/>
            <person name="Pitluck S."/>
            <person name="Pagani I."/>
            <person name="Ivanova N."/>
            <person name="Mavromatis K."/>
            <person name="Mikhailova N."/>
            <person name="Pati A."/>
            <person name="Chen A."/>
            <person name="Palaniappan K."/>
            <person name="Land M."/>
            <person name="Hauser L."/>
            <person name="Chang Y.J."/>
            <person name="Jeffries C.D."/>
            <person name="Schneider S."/>
            <person name="Rohde M."/>
            <person name="Goker M."/>
            <person name="Pukall R."/>
            <person name="Woyke T."/>
            <person name="Bristow J."/>
            <person name="Eisen J.A."/>
            <person name="Markowitz V."/>
            <person name="Hugenholtz P."/>
            <person name="Kyrpides N.C."/>
            <person name="Klenk H.P."/>
            <person name="Detter J.C."/>
        </authorList>
    </citation>
    <scope>NUCLEOTIDE SEQUENCE [LARGE SCALE GENOMIC DNA]</scope>
    <source>
        <strain evidence="10">ATCC 700841 / DSM 12885 / JCM 10246 / 7p75a</strain>
    </source>
</reference>
<dbReference type="STRING" id="644966.Tmar_1532"/>
<feature type="transmembrane region" description="Helical" evidence="7">
    <location>
        <begin position="223"/>
        <end position="245"/>
    </location>
</feature>
<keyword evidence="10" id="KW-1185">Reference proteome</keyword>
<name>E6SGQ9_THEM7</name>
<dbReference type="SUPFAM" id="SSF161098">
    <property type="entry name" value="MetI-like"/>
    <property type="match status" value="1"/>
</dbReference>
<protein>
    <submittedName>
        <fullName evidence="9">Carbohydrate ABC transporter membrane protein 2, CUT1 family</fullName>
    </submittedName>
</protein>
<dbReference type="HOGENOM" id="CLU_016047_1_1_9"/>
<evidence type="ECO:0000256" key="2">
    <source>
        <dbReference type="ARBA" id="ARBA00022448"/>
    </source>
</evidence>
<feature type="transmembrane region" description="Helical" evidence="7">
    <location>
        <begin position="48"/>
        <end position="72"/>
    </location>
</feature>